<organism evidence="1 2">
    <name type="scientific">Wansuia hejianensis</name>
    <dbReference type="NCBI Taxonomy" id="2763667"/>
    <lineage>
        <taxon>Bacteria</taxon>
        <taxon>Bacillati</taxon>
        <taxon>Bacillota</taxon>
        <taxon>Clostridia</taxon>
        <taxon>Lachnospirales</taxon>
        <taxon>Lachnospiraceae</taxon>
        <taxon>Wansuia</taxon>
    </lineage>
</organism>
<evidence type="ECO:0000313" key="2">
    <source>
        <dbReference type="Proteomes" id="UP000515860"/>
    </source>
</evidence>
<dbReference type="KEGG" id="whj:H9Q79_00855"/>
<keyword evidence="2" id="KW-1185">Reference proteome</keyword>
<reference evidence="1 2" key="1">
    <citation type="submission" date="2020-08" db="EMBL/GenBank/DDBJ databases">
        <authorList>
            <person name="Liu C."/>
            <person name="Sun Q."/>
        </authorList>
    </citation>
    <scope>NUCLEOTIDE SEQUENCE [LARGE SCALE GENOMIC DNA]</scope>
    <source>
        <strain evidence="1 2">NSJ-29</strain>
    </source>
</reference>
<dbReference type="EMBL" id="CP060635">
    <property type="protein sequence ID" value="QNM08888.1"/>
    <property type="molecule type" value="Genomic_DNA"/>
</dbReference>
<evidence type="ECO:0008006" key="3">
    <source>
        <dbReference type="Google" id="ProtNLM"/>
    </source>
</evidence>
<evidence type="ECO:0000313" key="1">
    <source>
        <dbReference type="EMBL" id="QNM08888.1"/>
    </source>
</evidence>
<dbReference type="AlphaFoldDB" id="A0A7G9GDK6"/>
<dbReference type="RefSeq" id="WP_249329003.1">
    <property type="nucleotide sequence ID" value="NZ_CP060635.1"/>
</dbReference>
<protein>
    <recommendedName>
        <fullName evidence="3">Alcohol acetyltransferase</fullName>
    </recommendedName>
</protein>
<name>A0A7G9GDK6_9FIRM</name>
<proteinExistence type="predicted"/>
<sequence>MAKNGKWYELDNAAKIVPSTTQGSDTRVFRLCCELKEDVDAQILQHALDKTIREFPHFNCILKKGLFWYYLEASNKKAKVCEEHLPPCSAIYTAGKKDLLFRLHYYKKRINLEMFHVLTDGTGAFVFMKSIVMNYLIECHQLDESIIPEERSSVSEKIGDAFDHFYESKKNKNWLKEKPPKKAYHLKGERNENLELQLLEGTVSVSKILEVAHQYDATIAIFSVAVYIESIIREMAVRERKLPIVITVPVNLRNYFPSHTTRNFFGVINVPFQPSHYDGTLESIVKEMKQAFKEQLSEEQIFHTMNSYAALEHNWAVKMVPLFLKDLGISGINFLMQRGITSTISNVGKVTMPEELVPYIEKFSSFMAAKTTQICISSFQDALTFGAATAFKTHSLLMNFFRRLVELGIPVELATTDYDVQGGEEHAVLQQMPDTDPWK</sequence>
<accession>A0A7G9GDK6</accession>
<gene>
    <name evidence="1" type="ORF">H9Q79_00855</name>
</gene>
<dbReference type="Proteomes" id="UP000515860">
    <property type="component" value="Chromosome"/>
</dbReference>